<evidence type="ECO:0000313" key="1">
    <source>
        <dbReference type="EMBL" id="SUC09948.1"/>
    </source>
</evidence>
<dbReference type="AlphaFoldDB" id="A0A379EU46"/>
<proteinExistence type="predicted"/>
<organism evidence="1 2">
    <name type="scientific">Pasteurella canis</name>
    <dbReference type="NCBI Taxonomy" id="753"/>
    <lineage>
        <taxon>Bacteria</taxon>
        <taxon>Pseudomonadati</taxon>
        <taxon>Pseudomonadota</taxon>
        <taxon>Gammaproteobacteria</taxon>
        <taxon>Pasteurellales</taxon>
        <taxon>Pasteurellaceae</taxon>
        <taxon>Pasteurella</taxon>
    </lineage>
</organism>
<reference evidence="1 2" key="1">
    <citation type="submission" date="2018-06" db="EMBL/GenBank/DDBJ databases">
        <authorList>
            <consortium name="Pathogen Informatics"/>
            <person name="Doyle S."/>
        </authorList>
    </citation>
    <scope>NUCLEOTIDE SEQUENCE [LARGE SCALE GENOMIC DNA]</scope>
    <source>
        <strain evidence="1 2">NCTC11621</strain>
    </source>
</reference>
<protein>
    <recommendedName>
        <fullName evidence="3">UDP-N-acetylglucosamine kinase</fullName>
    </recommendedName>
</protein>
<gene>
    <name evidence="1" type="ORF">NCTC11621_00977</name>
</gene>
<evidence type="ECO:0008006" key="3">
    <source>
        <dbReference type="Google" id="ProtNLM"/>
    </source>
</evidence>
<accession>A0A379EU46</accession>
<dbReference type="EMBL" id="UGTV01000015">
    <property type="protein sequence ID" value="SUC09948.1"/>
    <property type="molecule type" value="Genomic_DNA"/>
</dbReference>
<dbReference type="Gene3D" id="3.40.50.300">
    <property type="entry name" value="P-loop containing nucleotide triphosphate hydrolases"/>
    <property type="match status" value="1"/>
</dbReference>
<name>A0A379EU46_9PAST</name>
<dbReference type="InterPro" id="IPR027417">
    <property type="entry name" value="P-loop_NTPase"/>
</dbReference>
<dbReference type="Proteomes" id="UP000254704">
    <property type="component" value="Unassembled WGS sequence"/>
</dbReference>
<dbReference type="RefSeq" id="WP_115322790.1">
    <property type="nucleotide sequence ID" value="NZ_UATN01000048.1"/>
</dbReference>
<dbReference type="SUPFAM" id="SSF52540">
    <property type="entry name" value="P-loop containing nucleoside triphosphate hydrolases"/>
    <property type="match status" value="1"/>
</dbReference>
<sequence>MQKLIIIRGHSGSGKTTFALEKIREFQQTYPTGKIFHIENDHFLTINGIYRWTVERFQIAKQQAQLKLNQAFEFCQQHKTQDVLIVISNVGGNLKEIGHIIEIAEQCYLQVSVYRLQNFFINTHQVDQQTVYEMYIHLCESSIENEILLEPIQPMTVKVRSEIEKLWDLKRKNRYTKKM</sequence>
<evidence type="ECO:0000313" key="2">
    <source>
        <dbReference type="Proteomes" id="UP000254704"/>
    </source>
</evidence>